<proteinExistence type="predicted"/>
<sequence length="204" mass="24039">MTSIRFILGLAASMNLELEQMEVLQPVDISSLTLHLLLSQELDFEKEERPDAFLKQFENLSKMEWYDRKEEDEAPIYCDHRVIHVYVEDLSESISNSEDTIGREVEREEHIEGEVEDSEVSDDDYEELIYSDYKILDGEDDEIFELCVDKEVERDIWSLDKEMEVDLNSRDKVSSPSIKKRKVKQRYPEFNDEKDMKDPELSVG</sequence>
<protein>
    <submittedName>
        <fullName evidence="2">Uncharacterized protein</fullName>
    </submittedName>
</protein>
<keyword evidence="3" id="KW-1185">Reference proteome</keyword>
<organism evidence="2 3">
    <name type="scientific">Cuscuta europaea</name>
    <name type="common">European dodder</name>
    <dbReference type="NCBI Taxonomy" id="41803"/>
    <lineage>
        <taxon>Eukaryota</taxon>
        <taxon>Viridiplantae</taxon>
        <taxon>Streptophyta</taxon>
        <taxon>Embryophyta</taxon>
        <taxon>Tracheophyta</taxon>
        <taxon>Spermatophyta</taxon>
        <taxon>Magnoliopsida</taxon>
        <taxon>eudicotyledons</taxon>
        <taxon>Gunneridae</taxon>
        <taxon>Pentapetalae</taxon>
        <taxon>asterids</taxon>
        <taxon>lamiids</taxon>
        <taxon>Solanales</taxon>
        <taxon>Convolvulaceae</taxon>
        <taxon>Cuscuteae</taxon>
        <taxon>Cuscuta</taxon>
        <taxon>Cuscuta subgen. Cuscuta</taxon>
    </lineage>
</organism>
<evidence type="ECO:0000313" key="2">
    <source>
        <dbReference type="EMBL" id="CAH9055485.1"/>
    </source>
</evidence>
<dbReference type="AlphaFoldDB" id="A0A9P0YHC7"/>
<name>A0A9P0YHC7_CUSEU</name>
<gene>
    <name evidence="2" type="ORF">CEURO_LOCUS813</name>
</gene>
<feature type="compositionally biased region" description="Basic and acidic residues" evidence="1">
    <location>
        <begin position="186"/>
        <end position="204"/>
    </location>
</feature>
<dbReference type="Proteomes" id="UP001152484">
    <property type="component" value="Unassembled WGS sequence"/>
</dbReference>
<comment type="caution">
    <text evidence="2">The sequence shown here is derived from an EMBL/GenBank/DDBJ whole genome shotgun (WGS) entry which is preliminary data.</text>
</comment>
<feature type="compositionally biased region" description="Basic and acidic residues" evidence="1">
    <location>
        <begin position="100"/>
        <end position="113"/>
    </location>
</feature>
<feature type="region of interest" description="Disordered" evidence="1">
    <location>
        <begin position="168"/>
        <end position="204"/>
    </location>
</feature>
<evidence type="ECO:0000313" key="3">
    <source>
        <dbReference type="Proteomes" id="UP001152484"/>
    </source>
</evidence>
<evidence type="ECO:0000256" key="1">
    <source>
        <dbReference type="SAM" id="MobiDB-lite"/>
    </source>
</evidence>
<reference evidence="2" key="1">
    <citation type="submission" date="2022-07" db="EMBL/GenBank/DDBJ databases">
        <authorList>
            <person name="Macas J."/>
            <person name="Novak P."/>
            <person name="Neumann P."/>
        </authorList>
    </citation>
    <scope>NUCLEOTIDE SEQUENCE</scope>
</reference>
<dbReference type="OrthoDB" id="1750719at2759"/>
<accession>A0A9P0YHC7</accession>
<dbReference type="EMBL" id="CAMAPE010000003">
    <property type="protein sequence ID" value="CAH9055485.1"/>
    <property type="molecule type" value="Genomic_DNA"/>
</dbReference>
<feature type="region of interest" description="Disordered" evidence="1">
    <location>
        <begin position="97"/>
        <end position="122"/>
    </location>
</feature>